<proteinExistence type="predicted"/>
<feature type="compositionally biased region" description="Low complexity" evidence="1">
    <location>
        <begin position="376"/>
        <end position="388"/>
    </location>
</feature>
<dbReference type="Proteomes" id="UP000521943">
    <property type="component" value="Unassembled WGS sequence"/>
</dbReference>
<evidence type="ECO:0000256" key="2">
    <source>
        <dbReference type="SAM" id="Phobius"/>
    </source>
</evidence>
<gene>
    <name evidence="3" type="ORF">DFP72DRAFT_1071280</name>
</gene>
<dbReference type="AlphaFoldDB" id="A0A8H6M468"/>
<feature type="compositionally biased region" description="Polar residues" evidence="1">
    <location>
        <begin position="237"/>
        <end position="248"/>
    </location>
</feature>
<dbReference type="OrthoDB" id="3070804at2759"/>
<feature type="compositionally biased region" description="Low complexity" evidence="1">
    <location>
        <begin position="345"/>
        <end position="354"/>
    </location>
</feature>
<keyword evidence="2" id="KW-1133">Transmembrane helix</keyword>
<dbReference type="EMBL" id="JACGCI010000049">
    <property type="protein sequence ID" value="KAF6751596.1"/>
    <property type="molecule type" value="Genomic_DNA"/>
</dbReference>
<name>A0A8H6M468_9AGAR</name>
<feature type="region of interest" description="Disordered" evidence="1">
    <location>
        <begin position="227"/>
        <end position="390"/>
    </location>
</feature>
<reference evidence="3 4" key="1">
    <citation type="submission" date="2020-07" db="EMBL/GenBank/DDBJ databases">
        <title>Comparative genomics of pyrophilous fungi reveals a link between fire events and developmental genes.</title>
        <authorList>
            <consortium name="DOE Joint Genome Institute"/>
            <person name="Steindorff A.S."/>
            <person name="Carver A."/>
            <person name="Calhoun S."/>
            <person name="Stillman K."/>
            <person name="Liu H."/>
            <person name="Lipzen A."/>
            <person name="Pangilinan J."/>
            <person name="Labutti K."/>
            <person name="Bruns T.D."/>
            <person name="Grigoriev I.V."/>
        </authorList>
    </citation>
    <scope>NUCLEOTIDE SEQUENCE [LARGE SCALE GENOMIC DNA]</scope>
    <source>
        <strain evidence="3 4">CBS 144469</strain>
    </source>
</reference>
<evidence type="ECO:0000313" key="4">
    <source>
        <dbReference type="Proteomes" id="UP000521943"/>
    </source>
</evidence>
<accession>A0A8H6M468</accession>
<protein>
    <submittedName>
        <fullName evidence="3">Uncharacterized protein</fullName>
    </submittedName>
</protein>
<feature type="compositionally biased region" description="Low complexity" evidence="1">
    <location>
        <begin position="423"/>
        <end position="464"/>
    </location>
</feature>
<keyword evidence="2" id="KW-0812">Transmembrane</keyword>
<evidence type="ECO:0000256" key="1">
    <source>
        <dbReference type="SAM" id="MobiDB-lite"/>
    </source>
</evidence>
<feature type="region of interest" description="Disordered" evidence="1">
    <location>
        <begin position="417"/>
        <end position="465"/>
    </location>
</feature>
<comment type="caution">
    <text evidence="3">The sequence shown here is derived from an EMBL/GenBank/DDBJ whole genome shotgun (WGS) entry which is preliminary data.</text>
</comment>
<sequence>MADINNANDAIVDQFLWVLVRAAREIQENDPNNLNLWCLLVNAMVVVAWPFIGGVRLEDHGFRDFLLRRGLHLSCFCSILLKRDVPARIVRSSDSGIVQAFCNSFPSVCGFYLDLSNIRLRSDNTFHYRNLPTLASGLVPDLEALVIKFESLNKRADTVPFLEGFLGMWDPSLKQPCASPEAIISAALQRGASTGTISARPLFGALKELKKRSLAFLPASSISAPPRLYLRSPPPGSQSISSASQPKTSKGKRKAHELMVIDNARAPSRLKTTPVRSDASPAASEKSKGKRKATGSHYELLVIDNRAPPHPKTVLPPPPPSSVFPPPPPVFPPPPPPIFPPPVLSPSVSELEPVTDTSISQRSKGKRRADDEPKTTKTVSTSSESSPTFHEVIEVTEGNSDTDSVLVHNYMELYDTDDEQKDSTPSSTTLPSSSQSSSASNTLPSLSQSSSTSTSTSAAGPSSLVSGTEQRILNALLRGEGIHMDESIVLLGQCPHCSLIFTTTSLALHISICDHADD</sequence>
<feature type="compositionally biased region" description="Pro residues" evidence="1">
    <location>
        <begin position="308"/>
        <end position="344"/>
    </location>
</feature>
<evidence type="ECO:0000313" key="3">
    <source>
        <dbReference type="EMBL" id="KAF6751596.1"/>
    </source>
</evidence>
<keyword evidence="4" id="KW-1185">Reference proteome</keyword>
<keyword evidence="2" id="KW-0472">Membrane</keyword>
<organism evidence="3 4">
    <name type="scientific">Ephemerocybe angulata</name>
    <dbReference type="NCBI Taxonomy" id="980116"/>
    <lineage>
        <taxon>Eukaryota</taxon>
        <taxon>Fungi</taxon>
        <taxon>Dikarya</taxon>
        <taxon>Basidiomycota</taxon>
        <taxon>Agaricomycotina</taxon>
        <taxon>Agaricomycetes</taxon>
        <taxon>Agaricomycetidae</taxon>
        <taxon>Agaricales</taxon>
        <taxon>Agaricineae</taxon>
        <taxon>Psathyrellaceae</taxon>
        <taxon>Ephemerocybe</taxon>
    </lineage>
</organism>
<feature type="transmembrane region" description="Helical" evidence="2">
    <location>
        <begin position="34"/>
        <end position="55"/>
    </location>
</feature>